<reference evidence="2" key="1">
    <citation type="submission" date="2019-08" db="EMBL/GenBank/DDBJ databases">
        <authorList>
            <person name="Kucharzyk K."/>
            <person name="Murdoch R.W."/>
            <person name="Higgins S."/>
            <person name="Loffler F."/>
        </authorList>
    </citation>
    <scope>NUCLEOTIDE SEQUENCE</scope>
</reference>
<feature type="region of interest" description="Disordered" evidence="1">
    <location>
        <begin position="1"/>
        <end position="20"/>
    </location>
</feature>
<sequence length="326" mass="37190">MKQTQKFEPDPGHVAGHQQFDFNPSEWVPFKDKKEINRVLAIKREDIERHENPDFKIKVLPDSDVEYYWITDMFRRIKHSSDTGEKLVMILPNPAPLYRHLARLINACNIDCRNVYAFAMDEYADENGNIAPEGWEFGFTHAMMKYFYYELDKRLRPPKEQFVGFTNKNVHDYSKMIADRGGADICYSGPGWTGHLAFIEPDAPEFRGSLEDWKQMGARVCTLSPFTLAQNSLHGVFGKSGNLAAVPPKAATIGPADVINAKHRFDTHAITVHGTTTAWQRFTTRLVLHGPVTPLVPESILQTLRTDVYVSETIAQNIETDWNKGY</sequence>
<dbReference type="Gene3D" id="3.40.50.1360">
    <property type="match status" value="1"/>
</dbReference>
<comment type="caution">
    <text evidence="2">The sequence shown here is derived from an EMBL/GenBank/DDBJ whole genome shotgun (WGS) entry which is preliminary data.</text>
</comment>
<keyword evidence="2" id="KW-0378">Hydrolase</keyword>
<dbReference type="AlphaFoldDB" id="A0A644ZF35"/>
<evidence type="ECO:0000256" key="1">
    <source>
        <dbReference type="SAM" id="MobiDB-lite"/>
    </source>
</evidence>
<accession>A0A644ZF35</accession>
<dbReference type="SUPFAM" id="SSF100950">
    <property type="entry name" value="NagB/RpiA/CoA transferase-like"/>
    <property type="match status" value="1"/>
</dbReference>
<name>A0A644ZF35_9ZZZZ</name>
<evidence type="ECO:0000313" key="2">
    <source>
        <dbReference type="EMBL" id="MPM39492.1"/>
    </source>
</evidence>
<dbReference type="EC" id="3.5.99.6" evidence="2"/>
<dbReference type="InterPro" id="IPR037171">
    <property type="entry name" value="NagB/RpiA_transferase-like"/>
</dbReference>
<feature type="compositionally biased region" description="Basic and acidic residues" evidence="1">
    <location>
        <begin position="1"/>
        <end position="11"/>
    </location>
</feature>
<gene>
    <name evidence="2" type="primary">nagB_31</name>
    <name evidence="2" type="ORF">SDC9_86125</name>
</gene>
<organism evidence="2">
    <name type="scientific">bioreactor metagenome</name>
    <dbReference type="NCBI Taxonomy" id="1076179"/>
    <lineage>
        <taxon>unclassified sequences</taxon>
        <taxon>metagenomes</taxon>
        <taxon>ecological metagenomes</taxon>
    </lineage>
</organism>
<dbReference type="EMBL" id="VSSQ01008661">
    <property type="protein sequence ID" value="MPM39492.1"/>
    <property type="molecule type" value="Genomic_DNA"/>
</dbReference>
<proteinExistence type="predicted"/>
<protein>
    <submittedName>
        <fullName evidence="2">Glucosamine-6-phosphate deaminase</fullName>
        <ecNumber evidence="2">3.5.99.6</ecNumber>
    </submittedName>
</protein>
<dbReference type="GO" id="GO:0004342">
    <property type="term" value="F:glucosamine-6-phosphate deaminase activity"/>
    <property type="evidence" value="ECO:0007669"/>
    <property type="project" value="UniProtKB-EC"/>
</dbReference>